<evidence type="ECO:0000259" key="1">
    <source>
        <dbReference type="Pfam" id="PF07453"/>
    </source>
</evidence>
<dbReference type="SMART" id="SM00497">
    <property type="entry name" value="IENR1"/>
    <property type="match status" value="2"/>
</dbReference>
<protein>
    <submittedName>
        <fullName evidence="2">GIY-YIG endonuclease</fullName>
    </submittedName>
</protein>
<proteinExistence type="predicted"/>
<geneLocation type="mitochondrion" evidence="2"/>
<dbReference type="EMBL" id="MN881998">
    <property type="protein sequence ID" value="QOE17442.1"/>
    <property type="molecule type" value="Genomic_DNA"/>
</dbReference>
<evidence type="ECO:0000313" key="2">
    <source>
        <dbReference type="EMBL" id="QOE17442.1"/>
    </source>
</evidence>
<dbReference type="EMBL" id="MW794304">
    <property type="protein sequence ID" value="QYB20033.1"/>
    <property type="molecule type" value="Genomic_DNA"/>
</dbReference>
<dbReference type="EMBL" id="MW794305">
    <property type="protein sequence ID" value="QYB20129.1"/>
    <property type="molecule type" value="Genomic_DNA"/>
</dbReference>
<sequence length="160" mass="17481">MTTVKRYLVNNKPYKGYMITKATSSLDSSSASNLTNSKQAVELTNSVTGITKQFSTMKAAYQFLGISPRRLLNYLNNKSAAPSTDGQASTIKGYIISKIDSDSVKQNCKTIEVTNIQTNEVINYSSISSAGEALGIPQSSISVYLSRKRTTPFRGIYLLN</sequence>
<dbReference type="GeneID" id="60235901"/>
<dbReference type="RefSeq" id="YP_009945078.1">
    <property type="nucleotide sequence ID" value="NC_051483.1"/>
</dbReference>
<keyword evidence="2" id="KW-0496">Mitochondrion</keyword>
<dbReference type="EMBL" id="MW794306">
    <property type="protein sequence ID" value="QYB20195.1"/>
    <property type="molecule type" value="Genomic_DNA"/>
</dbReference>
<dbReference type="AlphaFoldDB" id="A0A7L8EYK3"/>
<reference evidence="2" key="1">
    <citation type="journal article" date="2020" name="Sci. Rep.">
        <title>First characterization of the complete mitochondrial genome of fungal plant-pathogen Monilinia laxa which represents the mobile intron rich structure.</title>
        <authorList>
            <person name="Yildiz G."/>
            <person name="Ozkilinc H."/>
        </authorList>
    </citation>
    <scope>NUCLEOTIDE SEQUENCE</scope>
</reference>
<reference evidence="3" key="2">
    <citation type="journal article" date="2021" name="Front. Microbiol.">
        <title>Pan-Mitogenomics Approach Discovers Diversity and Dynamism in the Prominent Brown Rot Fungal Pathogens.</title>
        <authorList>
            <person name="Yildiz G."/>
            <person name="Ozkilinc H."/>
        </authorList>
    </citation>
    <scope>NUCLEOTIDE SEQUENCE</scope>
</reference>
<dbReference type="GO" id="GO:0004519">
    <property type="term" value="F:endonuclease activity"/>
    <property type="evidence" value="ECO:0007669"/>
    <property type="project" value="UniProtKB-KW"/>
</dbReference>
<dbReference type="EMBL" id="MW794303">
    <property type="protein sequence ID" value="QYB19952.1"/>
    <property type="molecule type" value="Genomic_DNA"/>
</dbReference>
<name>A0A7L8EYK3_MONLA</name>
<accession>A0A7L8EYK3</accession>
<keyword evidence="2" id="KW-0255">Endonuclease</keyword>
<dbReference type="EMBL" id="MW794307">
    <property type="protein sequence ID" value="QYB20280.1"/>
    <property type="molecule type" value="Genomic_DNA"/>
</dbReference>
<evidence type="ECO:0000313" key="3">
    <source>
        <dbReference type="EMBL" id="QYB19867.1"/>
    </source>
</evidence>
<keyword evidence="2" id="KW-0378">Hydrolase</keyword>
<organism evidence="2">
    <name type="scientific">Monilinia laxa</name>
    <name type="common">Brown rot fungus</name>
    <name type="synonym">Sclerotinia laxa</name>
    <dbReference type="NCBI Taxonomy" id="61186"/>
    <lineage>
        <taxon>Eukaryota</taxon>
        <taxon>Fungi</taxon>
        <taxon>Dikarya</taxon>
        <taxon>Ascomycota</taxon>
        <taxon>Pezizomycotina</taxon>
        <taxon>Leotiomycetes</taxon>
        <taxon>Helotiales</taxon>
        <taxon>Sclerotiniaceae</taxon>
        <taxon>Monilinia</taxon>
    </lineage>
</organism>
<dbReference type="EMBL" id="MW794302">
    <property type="protein sequence ID" value="QYB19867.1"/>
    <property type="molecule type" value="Genomic_DNA"/>
</dbReference>
<keyword evidence="2" id="KW-0540">Nuclease</keyword>
<feature type="domain" description="Nuclease-associated modular DNA-binding 1" evidence="1">
    <location>
        <begin position="109"/>
        <end position="145"/>
    </location>
</feature>
<gene>
    <name evidence="2" type="primary">atp6</name>
    <name evidence="3" type="synonym">HE</name>
</gene>
<dbReference type="EMBL" id="MW794308">
    <property type="protein sequence ID" value="QYB20365.1"/>
    <property type="molecule type" value="Genomic_DNA"/>
</dbReference>
<dbReference type="InterPro" id="IPR010896">
    <property type="entry name" value="NUMOD1"/>
</dbReference>
<dbReference type="Pfam" id="PF07453">
    <property type="entry name" value="NUMOD1"/>
    <property type="match status" value="1"/>
</dbReference>
<dbReference type="InterPro" id="IPR003647">
    <property type="entry name" value="Intron_nuc_1_rpt"/>
</dbReference>